<feature type="region of interest" description="Disordered" evidence="9">
    <location>
        <begin position="110"/>
        <end position="137"/>
    </location>
</feature>
<keyword evidence="2" id="KW-0813">Transport</keyword>
<dbReference type="Proteomes" id="UP001189429">
    <property type="component" value="Unassembled WGS sequence"/>
</dbReference>
<keyword evidence="5" id="KW-0809">Transit peptide</keyword>
<evidence type="ECO:0000256" key="5">
    <source>
        <dbReference type="ARBA" id="ARBA00022946"/>
    </source>
</evidence>
<sequence>MRSGLLVQMGWLTALRIQANGVRATRGPESETPEEQAQAQDQGAQARSFTGPPGDYGADSDRDNAAIVPVSPDMFDLRLDLADSPSAWQLLARQRGGDGQHRALPEVALAPGGPSLARCSKVTDSEQPAPPSASDRRPKLLADLCSSDAGLLGDSICVVQEGGRGRRLEGGSAGAVAAELWPGRERPDHMWRGLRMLSDTSKRDFLLHPTWWGYLVRADFVRAAVEPHQAVFVCAQGRAFELFLEELLERAERESFEEGGSFSSWVVECIVCAAVTVRTLRLQALRSVADEVLGGISLQSPDSTLRLYPLKLAISSFVEQMKPLKRGLRDALQHHTSLRQRAEAAEGGLERNKSSGSMVSGGSQSSVPVIPGELEDALHNWQHSAEEVLADALDVSTRIADSMRFVEASMSCTRNRLIMFELWTAILTNVIGAGALISSIFGVNLSMGFETEPGIFNLVVLSIVGIGALTLVVSLHKVTRSQKHYLTTAPCSGTTGSSDASRRDDEYVLSLCADRAPDGSPPSVRLEKVALELREPALPAGAGGPRCPGPRRLSAASPASRAPRGAFGAPSAPQPRPSARRGGCSE</sequence>
<comment type="subcellular location">
    <subcellularLocation>
        <location evidence="1">Membrane</location>
        <topology evidence="1">Multi-pass membrane protein</topology>
    </subcellularLocation>
</comment>
<evidence type="ECO:0000256" key="4">
    <source>
        <dbReference type="ARBA" id="ARBA00022842"/>
    </source>
</evidence>
<feature type="transmembrane region" description="Helical" evidence="10">
    <location>
        <begin position="455"/>
        <end position="475"/>
    </location>
</feature>
<keyword evidence="8 10" id="KW-0472">Membrane</keyword>
<keyword evidence="3 10" id="KW-0812">Transmembrane</keyword>
<keyword evidence="6 10" id="KW-1133">Transmembrane helix</keyword>
<evidence type="ECO:0000256" key="11">
    <source>
        <dbReference type="SAM" id="SignalP"/>
    </source>
</evidence>
<evidence type="ECO:0000256" key="8">
    <source>
        <dbReference type="ARBA" id="ARBA00023136"/>
    </source>
</evidence>
<evidence type="ECO:0000256" key="2">
    <source>
        <dbReference type="ARBA" id="ARBA00022448"/>
    </source>
</evidence>
<evidence type="ECO:0000256" key="9">
    <source>
        <dbReference type="SAM" id="MobiDB-lite"/>
    </source>
</evidence>
<evidence type="ECO:0000256" key="10">
    <source>
        <dbReference type="SAM" id="Phobius"/>
    </source>
</evidence>
<keyword evidence="7" id="KW-0406">Ion transport</keyword>
<dbReference type="EMBL" id="CAUYUJ010004447">
    <property type="protein sequence ID" value="CAK0809630.1"/>
    <property type="molecule type" value="Genomic_DNA"/>
</dbReference>
<dbReference type="PANTHER" id="PTHR13890">
    <property type="entry name" value="RNA SPLICING PROTEIN MRS2, MITOCHONDRIAL"/>
    <property type="match status" value="1"/>
</dbReference>
<dbReference type="PANTHER" id="PTHR13890:SF0">
    <property type="entry name" value="MAGNESIUM TRANSPORTER MRS2 HOMOLOG, MITOCHONDRIAL"/>
    <property type="match status" value="1"/>
</dbReference>
<evidence type="ECO:0008006" key="14">
    <source>
        <dbReference type="Google" id="ProtNLM"/>
    </source>
</evidence>
<feature type="compositionally biased region" description="Low complexity" evidence="9">
    <location>
        <begin position="354"/>
        <end position="365"/>
    </location>
</feature>
<reference evidence="12" key="1">
    <citation type="submission" date="2023-10" db="EMBL/GenBank/DDBJ databases">
        <authorList>
            <person name="Chen Y."/>
            <person name="Shah S."/>
            <person name="Dougan E. K."/>
            <person name="Thang M."/>
            <person name="Chan C."/>
        </authorList>
    </citation>
    <scope>NUCLEOTIDE SEQUENCE [LARGE SCALE GENOMIC DNA]</scope>
</reference>
<keyword evidence="11" id="KW-0732">Signal</keyword>
<feature type="compositionally biased region" description="Low complexity" evidence="9">
    <location>
        <begin position="36"/>
        <end position="46"/>
    </location>
</feature>
<organism evidence="12 13">
    <name type="scientific">Prorocentrum cordatum</name>
    <dbReference type="NCBI Taxonomy" id="2364126"/>
    <lineage>
        <taxon>Eukaryota</taxon>
        <taxon>Sar</taxon>
        <taxon>Alveolata</taxon>
        <taxon>Dinophyceae</taxon>
        <taxon>Prorocentrales</taxon>
        <taxon>Prorocentraceae</taxon>
        <taxon>Prorocentrum</taxon>
    </lineage>
</organism>
<feature type="transmembrane region" description="Helical" evidence="10">
    <location>
        <begin position="420"/>
        <end position="443"/>
    </location>
</feature>
<comment type="caution">
    <text evidence="12">The sequence shown here is derived from an EMBL/GenBank/DDBJ whole genome shotgun (WGS) entry which is preliminary data.</text>
</comment>
<feature type="signal peptide" evidence="11">
    <location>
        <begin position="1"/>
        <end position="24"/>
    </location>
</feature>
<feature type="region of interest" description="Disordered" evidence="9">
    <location>
        <begin position="23"/>
        <end position="62"/>
    </location>
</feature>
<name>A0ABN9QUJ8_9DINO</name>
<evidence type="ECO:0000256" key="1">
    <source>
        <dbReference type="ARBA" id="ARBA00004141"/>
    </source>
</evidence>
<dbReference type="InterPro" id="IPR039204">
    <property type="entry name" value="MRS2-like"/>
</dbReference>
<keyword evidence="13" id="KW-1185">Reference proteome</keyword>
<keyword evidence="4" id="KW-0460">Magnesium</keyword>
<feature type="region of interest" description="Disordered" evidence="9">
    <location>
        <begin position="342"/>
        <end position="365"/>
    </location>
</feature>
<proteinExistence type="predicted"/>
<feature type="compositionally biased region" description="Low complexity" evidence="9">
    <location>
        <begin position="550"/>
        <end position="571"/>
    </location>
</feature>
<evidence type="ECO:0000256" key="6">
    <source>
        <dbReference type="ARBA" id="ARBA00022989"/>
    </source>
</evidence>
<evidence type="ECO:0000256" key="3">
    <source>
        <dbReference type="ARBA" id="ARBA00022692"/>
    </source>
</evidence>
<evidence type="ECO:0000256" key="7">
    <source>
        <dbReference type="ARBA" id="ARBA00023065"/>
    </source>
</evidence>
<feature type="chain" id="PRO_5047082716" description="Magnesium transporter" evidence="11">
    <location>
        <begin position="25"/>
        <end position="586"/>
    </location>
</feature>
<feature type="region of interest" description="Disordered" evidence="9">
    <location>
        <begin position="537"/>
        <end position="586"/>
    </location>
</feature>
<protein>
    <recommendedName>
        <fullName evidence="14">Magnesium transporter</fullName>
    </recommendedName>
</protein>
<accession>A0ABN9QUJ8</accession>
<evidence type="ECO:0000313" key="12">
    <source>
        <dbReference type="EMBL" id="CAK0809630.1"/>
    </source>
</evidence>
<gene>
    <name evidence="12" type="ORF">PCOR1329_LOCUS14841</name>
</gene>
<feature type="compositionally biased region" description="Basic and acidic residues" evidence="9">
    <location>
        <begin position="342"/>
        <end position="353"/>
    </location>
</feature>
<evidence type="ECO:0000313" key="13">
    <source>
        <dbReference type="Proteomes" id="UP001189429"/>
    </source>
</evidence>